<proteinExistence type="inferred from homology"/>
<comment type="similarity">
    <text evidence="1">Belongs to the CRISPR-associated Csm3 family.</text>
</comment>
<dbReference type="PANTHER" id="PTHR35579:SF3">
    <property type="entry name" value="CRISPR SYSTEM CMS ENDORIBONUCLEASE CSM3"/>
    <property type="match status" value="1"/>
</dbReference>
<feature type="domain" description="CRISPR type III-associated protein" evidence="9">
    <location>
        <begin position="16"/>
        <end position="197"/>
    </location>
</feature>
<evidence type="ECO:0000256" key="6">
    <source>
        <dbReference type="ARBA" id="ARBA00022884"/>
    </source>
</evidence>
<accession>A0A1I5TJY4</accession>
<evidence type="ECO:0000256" key="8">
    <source>
        <dbReference type="ARBA" id="ARBA00033183"/>
    </source>
</evidence>
<dbReference type="GO" id="GO:0051607">
    <property type="term" value="P:defense response to virus"/>
    <property type="evidence" value="ECO:0007669"/>
    <property type="project" value="UniProtKB-KW"/>
</dbReference>
<dbReference type="RefSeq" id="WP_143075763.1">
    <property type="nucleotide sequence ID" value="NZ_FOXQ01000002.1"/>
</dbReference>
<keyword evidence="6" id="KW-0694">RNA-binding</keyword>
<dbReference type="EMBL" id="FOXQ01000002">
    <property type="protein sequence ID" value="SFP83181.1"/>
    <property type="molecule type" value="Genomic_DNA"/>
</dbReference>
<evidence type="ECO:0000256" key="3">
    <source>
        <dbReference type="ARBA" id="ARBA00022722"/>
    </source>
</evidence>
<evidence type="ECO:0000256" key="7">
    <source>
        <dbReference type="ARBA" id="ARBA00023118"/>
    </source>
</evidence>
<name>A0A1I5TJY4_9BACT</name>
<evidence type="ECO:0000256" key="1">
    <source>
        <dbReference type="ARBA" id="ARBA00006342"/>
    </source>
</evidence>
<dbReference type="GO" id="GO:0004519">
    <property type="term" value="F:endonuclease activity"/>
    <property type="evidence" value="ECO:0007669"/>
    <property type="project" value="UniProtKB-KW"/>
</dbReference>
<dbReference type="STRING" id="1465490.SAMN05444277_102164"/>
<keyword evidence="5" id="KW-0378">Hydrolase</keyword>
<evidence type="ECO:0000259" key="9">
    <source>
        <dbReference type="Pfam" id="PF03787"/>
    </source>
</evidence>
<dbReference type="OrthoDB" id="1063910at2"/>
<evidence type="ECO:0000256" key="4">
    <source>
        <dbReference type="ARBA" id="ARBA00022759"/>
    </source>
</evidence>
<protein>
    <recommendedName>
        <fullName evidence="2">CRISPR system Cms endoribonuclease Csm3</fullName>
    </recommendedName>
    <alternativeName>
        <fullName evidence="8">CRISPR type III A-associated RAMP protein Csm3</fullName>
    </alternativeName>
</protein>
<dbReference type="InterPro" id="IPR052216">
    <property type="entry name" value="CRISPR_Csm3_endoribonuclease"/>
</dbReference>
<dbReference type="InterPro" id="IPR005537">
    <property type="entry name" value="RAMP_III_fam"/>
</dbReference>
<dbReference type="Proteomes" id="UP000199031">
    <property type="component" value="Unassembled WGS sequence"/>
</dbReference>
<keyword evidence="11" id="KW-1185">Reference proteome</keyword>
<evidence type="ECO:0000313" key="11">
    <source>
        <dbReference type="Proteomes" id="UP000199031"/>
    </source>
</evidence>
<keyword evidence="7" id="KW-0051">Antiviral defense</keyword>
<dbReference type="GO" id="GO:0016787">
    <property type="term" value="F:hydrolase activity"/>
    <property type="evidence" value="ECO:0007669"/>
    <property type="project" value="UniProtKB-KW"/>
</dbReference>
<keyword evidence="3" id="KW-0540">Nuclease</keyword>
<evidence type="ECO:0000256" key="2">
    <source>
        <dbReference type="ARBA" id="ARBA00022150"/>
    </source>
</evidence>
<dbReference type="NCBIfam" id="TIGR02582">
    <property type="entry name" value="cas7_TM1809"/>
    <property type="match status" value="1"/>
</dbReference>
<reference evidence="10 11" key="1">
    <citation type="submission" date="2016-10" db="EMBL/GenBank/DDBJ databases">
        <authorList>
            <person name="de Groot N.N."/>
        </authorList>
    </citation>
    <scope>NUCLEOTIDE SEQUENCE [LARGE SCALE GENOMIC DNA]</scope>
    <source>
        <strain evidence="10 11">DSM 28286</strain>
    </source>
</reference>
<organism evidence="10 11">
    <name type="scientific">Parafilimonas terrae</name>
    <dbReference type="NCBI Taxonomy" id="1465490"/>
    <lineage>
        <taxon>Bacteria</taxon>
        <taxon>Pseudomonadati</taxon>
        <taxon>Bacteroidota</taxon>
        <taxon>Chitinophagia</taxon>
        <taxon>Chitinophagales</taxon>
        <taxon>Chitinophagaceae</taxon>
        <taxon>Parafilimonas</taxon>
    </lineage>
</organism>
<dbReference type="PANTHER" id="PTHR35579">
    <property type="entry name" value="CRISPR SYSTEM CMS ENDORIBONUCLEASE CSM3"/>
    <property type="match status" value="1"/>
</dbReference>
<evidence type="ECO:0000256" key="5">
    <source>
        <dbReference type="ARBA" id="ARBA00022801"/>
    </source>
</evidence>
<dbReference type="AlphaFoldDB" id="A0A1I5TJY4"/>
<dbReference type="GO" id="GO:0003723">
    <property type="term" value="F:RNA binding"/>
    <property type="evidence" value="ECO:0007669"/>
    <property type="project" value="UniProtKB-KW"/>
</dbReference>
<gene>
    <name evidence="10" type="ORF">SAMN05444277_102164</name>
</gene>
<dbReference type="Pfam" id="PF03787">
    <property type="entry name" value="RAMPs"/>
    <property type="match status" value="1"/>
</dbReference>
<keyword evidence="4" id="KW-0255">Endonuclease</keyword>
<evidence type="ECO:0000313" key="10">
    <source>
        <dbReference type="EMBL" id="SFP83181.1"/>
    </source>
</evidence>
<dbReference type="InterPro" id="IPR013412">
    <property type="entry name" value="CRISPR-assoc_RAMP_Csm3"/>
</dbReference>
<sequence length="238" mass="26707">MLKLTSKIIIKGKLFCHTGLRIGGNKSSLEIGGVDLNIIKDARGVPYLPGSSLKGKLRSLLAKPNGWESIKMDGQIVTDLFGGSGGKDSKLITRLFVRDATLDVAKFNEDFPDKNKRDFEYSETKTENVINRSTGKAQHPRTIERVPAGAVFNFEMMLDIYENDNLKKFLETLTNAFELLEYDYLGGHGSRGSGKVKIYSLELKGKKWANNELTDMNLNEYTEMFKKFAEPINEKVQA</sequence>